<feature type="compositionally biased region" description="Acidic residues" evidence="1">
    <location>
        <begin position="345"/>
        <end position="364"/>
    </location>
</feature>
<dbReference type="InterPro" id="IPR000608">
    <property type="entry name" value="UBC"/>
</dbReference>
<gene>
    <name evidence="3" type="ORF">TRITD_2Bv1G078410</name>
</gene>
<organism evidence="3 4">
    <name type="scientific">Triticum turgidum subsp. durum</name>
    <name type="common">Durum wheat</name>
    <name type="synonym">Triticum durum</name>
    <dbReference type="NCBI Taxonomy" id="4567"/>
    <lineage>
        <taxon>Eukaryota</taxon>
        <taxon>Viridiplantae</taxon>
        <taxon>Streptophyta</taxon>
        <taxon>Embryophyta</taxon>
        <taxon>Tracheophyta</taxon>
        <taxon>Spermatophyta</taxon>
        <taxon>Magnoliopsida</taxon>
        <taxon>Liliopsida</taxon>
        <taxon>Poales</taxon>
        <taxon>Poaceae</taxon>
        <taxon>BOP clade</taxon>
        <taxon>Pooideae</taxon>
        <taxon>Triticodae</taxon>
        <taxon>Triticeae</taxon>
        <taxon>Triticinae</taxon>
        <taxon>Triticum</taxon>
    </lineage>
</organism>
<feature type="compositionally biased region" description="Basic and acidic residues" evidence="1">
    <location>
        <begin position="456"/>
        <end position="468"/>
    </location>
</feature>
<dbReference type="AlphaFoldDB" id="A0A9R1PJ50"/>
<proteinExistence type="predicted"/>
<dbReference type="EMBL" id="LT934114">
    <property type="protein sequence ID" value="VAH44440.1"/>
    <property type="molecule type" value="Genomic_DNA"/>
</dbReference>
<feature type="compositionally biased region" description="Basic and acidic residues" evidence="1">
    <location>
        <begin position="365"/>
        <end position="376"/>
    </location>
</feature>
<feature type="compositionally biased region" description="Gly residues" evidence="1">
    <location>
        <begin position="21"/>
        <end position="32"/>
    </location>
</feature>
<dbReference type="OMA" id="MELQPPY"/>
<feature type="region of interest" description="Disordered" evidence="1">
    <location>
        <begin position="291"/>
        <end position="545"/>
    </location>
</feature>
<reference evidence="3 4" key="1">
    <citation type="submission" date="2017-09" db="EMBL/GenBank/DDBJ databases">
        <authorList>
            <consortium name="International Durum Wheat Genome Sequencing Consortium (IDWGSC)"/>
            <person name="Milanesi L."/>
        </authorList>
    </citation>
    <scope>NUCLEOTIDE SEQUENCE [LARGE SCALE GENOMIC DNA]</scope>
    <source>
        <strain evidence="4">cv. Svevo</strain>
    </source>
</reference>
<dbReference type="Gene3D" id="3.10.110.10">
    <property type="entry name" value="Ubiquitin Conjugating Enzyme"/>
    <property type="match status" value="1"/>
</dbReference>
<name>A0A9R1PJ50_TRITD</name>
<dbReference type="PANTHER" id="PTHR24068">
    <property type="entry name" value="UBIQUITIN-CONJUGATING ENZYME E2"/>
    <property type="match status" value="1"/>
</dbReference>
<evidence type="ECO:0000313" key="4">
    <source>
        <dbReference type="Proteomes" id="UP000324705"/>
    </source>
</evidence>
<evidence type="ECO:0000256" key="1">
    <source>
        <dbReference type="SAM" id="MobiDB-lite"/>
    </source>
</evidence>
<feature type="domain" description="UBC core" evidence="2">
    <location>
        <begin position="48"/>
        <end position="191"/>
    </location>
</feature>
<feature type="compositionally biased region" description="Acidic residues" evidence="1">
    <location>
        <begin position="410"/>
        <end position="439"/>
    </location>
</feature>
<dbReference type="FunFam" id="3.10.110.10:FF:000092">
    <property type="entry name" value="Constitutive photomorphogenesis protein 10"/>
    <property type="match status" value="1"/>
</dbReference>
<dbReference type="InterPro" id="IPR016135">
    <property type="entry name" value="UBQ-conjugating_enzyme/RWD"/>
</dbReference>
<dbReference type="Proteomes" id="UP000324705">
    <property type="component" value="Chromosome 2B"/>
</dbReference>
<dbReference type="Pfam" id="PF00179">
    <property type="entry name" value="UQ_con"/>
    <property type="match status" value="1"/>
</dbReference>
<feature type="compositionally biased region" description="Acidic residues" evidence="1">
    <location>
        <begin position="377"/>
        <end position="402"/>
    </location>
</feature>
<accession>A0A9R1PJ50</accession>
<dbReference type="Gramene" id="TRITD2Bv1G078410.2">
    <property type="protein sequence ID" value="TRITD2Bv1G078410.2"/>
    <property type="gene ID" value="TRITD2Bv1G078410"/>
</dbReference>
<feature type="compositionally biased region" description="Basic and acidic residues" evidence="1">
    <location>
        <begin position="481"/>
        <end position="524"/>
    </location>
</feature>
<dbReference type="PROSITE" id="PS50127">
    <property type="entry name" value="UBC_2"/>
    <property type="match status" value="1"/>
</dbReference>
<evidence type="ECO:0000259" key="2">
    <source>
        <dbReference type="PROSITE" id="PS50127"/>
    </source>
</evidence>
<dbReference type="SMART" id="SM00212">
    <property type="entry name" value="UBCc"/>
    <property type="match status" value="1"/>
</dbReference>
<sequence>MSSSSFPGSRFPFAAVGAGAGASGGSGAGGSGSSVRPWGSSGGTSVSSSGKRIQKELLDLNASDCSAGPKGDNLYHWLSTIIGPQGSPYDGGIFFLDIVFPLDYPFKPPMVTFKTRIYHCNVDSTGAVSLEILKDGWSPALTISKVLLAIKAIITNPDPYNPLVESIARLYLTDRAKHDEIAAEWTLRILAPCLRMLTSIPLHGGMKGYYDRPQTMATECEVNKSRRFDRGMSRRTRKPVSLVACYEDRYVPPLARQLLHEAKLKRLLQCEDIKELRAPQQCEDAEQQLEIPQAPQECEGVEKKAPEQYQDEQEKKPQQYEDGEQEKKPHLHQDEEQNVPKQYQDEEETGQQQQDDDAPEQCLDEDQKTPEQYQDKELEEEEEEEEEEQNIPEQYQDEELEEDQKTPEQYQDEELETEEEEQNIPERYQDEEEEEDEQNIPEQYLDEEQKIAQQYQDEKASEECHVEEQTAPEKCQDEEEKTGKQCQDGDEKASEQYQDGDEKTSEQHQDEEQKAPRGGQDTKQKTLAQRLSVKKPITPPPAGDVPRLSLLELIREKQLGTGEAKAGRDLGYGENAIADHRAAAAAAGGTTLAMVIRRPDGGKKKSPGIVRRCVKALNQMIKAKHGSKKSVPFKEV</sequence>
<evidence type="ECO:0000313" key="3">
    <source>
        <dbReference type="EMBL" id="VAH44440.1"/>
    </source>
</evidence>
<dbReference type="SUPFAM" id="SSF54495">
    <property type="entry name" value="UBC-like"/>
    <property type="match status" value="1"/>
</dbReference>
<feature type="compositionally biased region" description="Basic and acidic residues" evidence="1">
    <location>
        <begin position="300"/>
        <end position="335"/>
    </location>
</feature>
<keyword evidence="4" id="KW-1185">Reference proteome</keyword>
<protein>
    <recommendedName>
        <fullName evidence="2">UBC core domain-containing protein</fullName>
    </recommendedName>
</protein>
<feature type="region of interest" description="Disordered" evidence="1">
    <location>
        <begin position="21"/>
        <end position="50"/>
    </location>
</feature>